<dbReference type="Pfam" id="PF00067">
    <property type="entry name" value="p450"/>
    <property type="match status" value="1"/>
</dbReference>
<keyword evidence="8" id="KW-0560">Oxidoreductase</keyword>
<keyword evidence="11" id="KW-1185">Reference proteome</keyword>
<dbReference type="InterPro" id="IPR036396">
    <property type="entry name" value="Cyt_P450_sf"/>
</dbReference>
<comment type="cofactor">
    <cofactor evidence="1 7">
        <name>heme</name>
        <dbReference type="ChEBI" id="CHEBI:30413"/>
    </cofactor>
</comment>
<comment type="caution">
    <text evidence="10">The sequence shown here is derived from an EMBL/GenBank/DDBJ whole genome shotgun (WGS) entry which is preliminary data.</text>
</comment>
<keyword evidence="4 7" id="KW-0479">Metal-binding</keyword>
<organism evidence="10 11">
    <name type="scientific">Chaetomium strumarium</name>
    <dbReference type="NCBI Taxonomy" id="1170767"/>
    <lineage>
        <taxon>Eukaryota</taxon>
        <taxon>Fungi</taxon>
        <taxon>Dikarya</taxon>
        <taxon>Ascomycota</taxon>
        <taxon>Pezizomycotina</taxon>
        <taxon>Sordariomycetes</taxon>
        <taxon>Sordariomycetidae</taxon>
        <taxon>Sordariales</taxon>
        <taxon>Chaetomiaceae</taxon>
        <taxon>Chaetomium</taxon>
    </lineage>
</organism>
<reference evidence="10" key="2">
    <citation type="submission" date="2023-06" db="EMBL/GenBank/DDBJ databases">
        <authorList>
            <consortium name="Lawrence Berkeley National Laboratory"/>
            <person name="Mondo S.J."/>
            <person name="Hensen N."/>
            <person name="Bonometti L."/>
            <person name="Westerberg I."/>
            <person name="Brannstrom I.O."/>
            <person name="Guillou S."/>
            <person name="Cros-Aarteil S."/>
            <person name="Calhoun S."/>
            <person name="Haridas S."/>
            <person name="Kuo A."/>
            <person name="Pangilinan J."/>
            <person name="Riley R."/>
            <person name="Labutti K."/>
            <person name="Andreopoulos B."/>
            <person name="Lipzen A."/>
            <person name="Chen C."/>
            <person name="Yanf M."/>
            <person name="Daum C."/>
            <person name="Ng V."/>
            <person name="Clum A."/>
            <person name="Steindorff A."/>
            <person name="Ohm R."/>
            <person name="Martin F."/>
            <person name="Silar P."/>
            <person name="Natvig D."/>
            <person name="Lalanne C."/>
            <person name="Gautier V."/>
            <person name="Ament-Velasquez S.L."/>
            <person name="Kruys A."/>
            <person name="Hutchinson M.I."/>
            <person name="Powell A.J."/>
            <person name="Barry K."/>
            <person name="Miller A.N."/>
            <person name="Grigoriev I.V."/>
            <person name="Debuchy R."/>
            <person name="Gladieux P."/>
            <person name="Thoren M.H."/>
            <person name="Johannesson H."/>
        </authorList>
    </citation>
    <scope>NUCLEOTIDE SEQUENCE</scope>
    <source>
        <strain evidence="10">CBS 333.67</strain>
    </source>
</reference>
<dbReference type="GO" id="GO:0016705">
    <property type="term" value="F:oxidoreductase activity, acting on paired donors, with incorporation or reduction of molecular oxygen"/>
    <property type="evidence" value="ECO:0007669"/>
    <property type="project" value="InterPro"/>
</dbReference>
<dbReference type="RefSeq" id="XP_062719053.1">
    <property type="nucleotide sequence ID" value="XM_062869749.1"/>
</dbReference>
<evidence type="ECO:0000256" key="7">
    <source>
        <dbReference type="PIRSR" id="PIRSR602403-1"/>
    </source>
</evidence>
<keyword evidence="9" id="KW-0472">Membrane</keyword>
<gene>
    <name evidence="10" type="ORF">B0T15DRAFT_539694</name>
</gene>
<dbReference type="PRINTS" id="PR00385">
    <property type="entry name" value="P450"/>
</dbReference>
<accession>A0AAJ0LZG1</accession>
<evidence type="ECO:0000256" key="5">
    <source>
        <dbReference type="ARBA" id="ARBA00023004"/>
    </source>
</evidence>
<sequence>MKLEAKGMETGDTWTGTAGVVVFVFLIYRYVIYPACFSPLALVPNAHWSAPFSRLWILRVRFVHRENRTLHGAHRRLGPVIRVGPNELSINDLDSVRSVYQGGFEKPVWYSVFDNYGVPCMFSARSAAEHAARKRLISHVYSKSYIQSSPAALAQARAIIYGRLLPILEESVLDTAAPHGIDIYSTFMAATMDFIAAYIFGLGNDTDFLAAKAYREHFLELYKARNDYGYYDQELPRLTRLCRRLGIPLCPKWADAANRELGEWCRRLCNKIEQRLDAGFQPRRGSADEPIVWNVLVGGLRNEEAKHGPQSILYPTALTNFKLSVASELFDHVLAGQETAGLTLTYLSWRLSQSLELQEQLRAELLTLSPTMRLTQDGTSAIPDPRQLDGLPLLHAVLMETLRLHAPIPGAQPRQTPDSGCRIGPHQLPGGVRIAALAYTLHRDGTVFPEPEKWDHARWLPSCADDEDRKRRNRQFWAFSSGGRMCVGSNFAMHEMKLVIAAIYSNYTSHIVDDEGMESQSDGYTGRPQNERLFLRFEKVD</sequence>
<keyword evidence="9" id="KW-1133">Transmembrane helix</keyword>
<evidence type="ECO:0000256" key="3">
    <source>
        <dbReference type="ARBA" id="ARBA00022617"/>
    </source>
</evidence>
<dbReference type="CDD" id="cd11059">
    <property type="entry name" value="CYP_fungal"/>
    <property type="match status" value="1"/>
</dbReference>
<dbReference type="PROSITE" id="PS00086">
    <property type="entry name" value="CYTOCHROME_P450"/>
    <property type="match status" value="1"/>
</dbReference>
<dbReference type="SUPFAM" id="SSF48264">
    <property type="entry name" value="Cytochrome P450"/>
    <property type="match status" value="1"/>
</dbReference>
<name>A0AAJ0LZG1_9PEZI</name>
<dbReference type="GO" id="GO:0020037">
    <property type="term" value="F:heme binding"/>
    <property type="evidence" value="ECO:0007669"/>
    <property type="project" value="InterPro"/>
</dbReference>
<evidence type="ECO:0000256" key="2">
    <source>
        <dbReference type="ARBA" id="ARBA00010617"/>
    </source>
</evidence>
<keyword evidence="3 7" id="KW-0349">Heme</keyword>
<dbReference type="Proteomes" id="UP001273166">
    <property type="component" value="Unassembled WGS sequence"/>
</dbReference>
<feature type="binding site" description="axial binding residue" evidence="7">
    <location>
        <position position="486"/>
    </location>
    <ligand>
        <name>heme</name>
        <dbReference type="ChEBI" id="CHEBI:30413"/>
    </ligand>
    <ligandPart>
        <name>Fe</name>
        <dbReference type="ChEBI" id="CHEBI:18248"/>
    </ligandPart>
</feature>
<dbReference type="InterPro" id="IPR001128">
    <property type="entry name" value="Cyt_P450"/>
</dbReference>
<evidence type="ECO:0000256" key="4">
    <source>
        <dbReference type="ARBA" id="ARBA00022723"/>
    </source>
</evidence>
<dbReference type="PANTHER" id="PTHR24305">
    <property type="entry name" value="CYTOCHROME P450"/>
    <property type="match status" value="1"/>
</dbReference>
<reference evidence="10" key="1">
    <citation type="journal article" date="2023" name="Mol. Phylogenet. Evol.">
        <title>Genome-scale phylogeny and comparative genomics of the fungal order Sordariales.</title>
        <authorList>
            <person name="Hensen N."/>
            <person name="Bonometti L."/>
            <person name="Westerberg I."/>
            <person name="Brannstrom I.O."/>
            <person name="Guillou S."/>
            <person name="Cros-Aarteil S."/>
            <person name="Calhoun S."/>
            <person name="Haridas S."/>
            <person name="Kuo A."/>
            <person name="Mondo S."/>
            <person name="Pangilinan J."/>
            <person name="Riley R."/>
            <person name="LaButti K."/>
            <person name="Andreopoulos B."/>
            <person name="Lipzen A."/>
            <person name="Chen C."/>
            <person name="Yan M."/>
            <person name="Daum C."/>
            <person name="Ng V."/>
            <person name="Clum A."/>
            <person name="Steindorff A."/>
            <person name="Ohm R.A."/>
            <person name="Martin F."/>
            <person name="Silar P."/>
            <person name="Natvig D.O."/>
            <person name="Lalanne C."/>
            <person name="Gautier V."/>
            <person name="Ament-Velasquez S.L."/>
            <person name="Kruys A."/>
            <person name="Hutchinson M.I."/>
            <person name="Powell A.J."/>
            <person name="Barry K."/>
            <person name="Miller A.N."/>
            <person name="Grigoriev I.V."/>
            <person name="Debuchy R."/>
            <person name="Gladieux P."/>
            <person name="Hiltunen Thoren M."/>
            <person name="Johannesson H."/>
        </authorList>
    </citation>
    <scope>NUCLEOTIDE SEQUENCE</scope>
    <source>
        <strain evidence="10">CBS 333.67</strain>
    </source>
</reference>
<evidence type="ECO:0000313" key="11">
    <source>
        <dbReference type="Proteomes" id="UP001273166"/>
    </source>
</evidence>
<feature type="transmembrane region" description="Helical" evidence="9">
    <location>
        <begin position="12"/>
        <end position="31"/>
    </location>
</feature>
<evidence type="ECO:0000256" key="9">
    <source>
        <dbReference type="SAM" id="Phobius"/>
    </source>
</evidence>
<evidence type="ECO:0000256" key="8">
    <source>
        <dbReference type="RuleBase" id="RU000461"/>
    </source>
</evidence>
<dbReference type="AlphaFoldDB" id="A0AAJ0LZG1"/>
<dbReference type="GO" id="GO:0004497">
    <property type="term" value="F:monooxygenase activity"/>
    <property type="evidence" value="ECO:0007669"/>
    <property type="project" value="UniProtKB-KW"/>
</dbReference>
<dbReference type="EMBL" id="JAUDZG010000006">
    <property type="protein sequence ID" value="KAK3303273.1"/>
    <property type="molecule type" value="Genomic_DNA"/>
</dbReference>
<evidence type="ECO:0000256" key="1">
    <source>
        <dbReference type="ARBA" id="ARBA00001971"/>
    </source>
</evidence>
<evidence type="ECO:0000313" key="10">
    <source>
        <dbReference type="EMBL" id="KAK3303273.1"/>
    </source>
</evidence>
<dbReference type="GeneID" id="87888578"/>
<dbReference type="GO" id="GO:0005506">
    <property type="term" value="F:iron ion binding"/>
    <property type="evidence" value="ECO:0007669"/>
    <property type="project" value="InterPro"/>
</dbReference>
<dbReference type="InterPro" id="IPR050121">
    <property type="entry name" value="Cytochrome_P450_monoxygenase"/>
</dbReference>
<evidence type="ECO:0000256" key="6">
    <source>
        <dbReference type="ARBA" id="ARBA00023033"/>
    </source>
</evidence>
<keyword evidence="9" id="KW-0812">Transmembrane</keyword>
<dbReference type="PRINTS" id="PR00465">
    <property type="entry name" value="EP450IV"/>
</dbReference>
<comment type="similarity">
    <text evidence="2 8">Belongs to the cytochrome P450 family.</text>
</comment>
<dbReference type="InterPro" id="IPR017972">
    <property type="entry name" value="Cyt_P450_CS"/>
</dbReference>
<dbReference type="PANTHER" id="PTHR24305:SF166">
    <property type="entry name" value="CYTOCHROME P450 12A4, MITOCHONDRIAL-RELATED"/>
    <property type="match status" value="1"/>
</dbReference>
<dbReference type="InterPro" id="IPR002403">
    <property type="entry name" value="Cyt_P450_E_grp-IV"/>
</dbReference>
<protein>
    <submittedName>
        <fullName evidence="10">Cytochrome P450</fullName>
    </submittedName>
</protein>
<dbReference type="Gene3D" id="1.10.630.10">
    <property type="entry name" value="Cytochrome P450"/>
    <property type="match status" value="1"/>
</dbReference>
<keyword evidence="5 7" id="KW-0408">Iron</keyword>
<keyword evidence="6 8" id="KW-0503">Monooxygenase</keyword>
<proteinExistence type="inferred from homology"/>